<sequence length="45" mass="5168">MLTLWILTIRDMQHEALVAMWMPMVDSTSFMGWVQVEGFPQIAGV</sequence>
<gene>
    <name evidence="1" type="ORF">BLA6863_00193</name>
</gene>
<dbReference type="EMBL" id="CABVPY010000001">
    <property type="protein sequence ID" value="VWB07946.1"/>
    <property type="molecule type" value="Genomic_DNA"/>
</dbReference>
<dbReference type="AlphaFoldDB" id="A0A6P2GVX7"/>
<accession>A0A6P2GVX7</accession>
<protein>
    <submittedName>
        <fullName evidence="1">Uncharacterized protein</fullName>
    </submittedName>
</protein>
<name>A0A6P2GVX7_BURL3</name>
<evidence type="ECO:0000313" key="1">
    <source>
        <dbReference type="EMBL" id="VWB07946.1"/>
    </source>
</evidence>
<dbReference type="Proteomes" id="UP000494170">
    <property type="component" value="Unassembled WGS sequence"/>
</dbReference>
<proteinExistence type="predicted"/>
<dbReference type="RefSeq" id="WP_174936765.1">
    <property type="nucleotide sequence ID" value="NZ_CABVPY010000001.1"/>
</dbReference>
<evidence type="ECO:0000313" key="2">
    <source>
        <dbReference type="Proteomes" id="UP000494170"/>
    </source>
</evidence>
<organism evidence="1 2">
    <name type="scientific">Burkholderia lata (strain ATCC 17760 / DSM 23089 / LMG 22485 / NCIMB 9086 / R18194 / 383)</name>
    <dbReference type="NCBI Taxonomy" id="482957"/>
    <lineage>
        <taxon>Bacteria</taxon>
        <taxon>Pseudomonadati</taxon>
        <taxon>Pseudomonadota</taxon>
        <taxon>Betaproteobacteria</taxon>
        <taxon>Burkholderiales</taxon>
        <taxon>Burkholderiaceae</taxon>
        <taxon>Burkholderia</taxon>
        <taxon>Burkholderia cepacia complex</taxon>
    </lineage>
</organism>
<reference evidence="1 2" key="1">
    <citation type="submission" date="2019-09" db="EMBL/GenBank/DDBJ databases">
        <authorList>
            <person name="Depoorter E."/>
        </authorList>
    </citation>
    <scope>NUCLEOTIDE SEQUENCE [LARGE SCALE GENOMIC DNA]</scope>
    <source>
        <strain evidence="1">LMG 6863</strain>
    </source>
</reference>